<organism evidence="2 3">
    <name type="scientific">Actinocrinis puniceicyclus</name>
    <dbReference type="NCBI Taxonomy" id="977794"/>
    <lineage>
        <taxon>Bacteria</taxon>
        <taxon>Bacillati</taxon>
        <taxon>Actinomycetota</taxon>
        <taxon>Actinomycetes</taxon>
        <taxon>Catenulisporales</taxon>
        <taxon>Actinospicaceae</taxon>
        <taxon>Actinocrinis</taxon>
    </lineage>
</organism>
<dbReference type="RefSeq" id="WP_211467714.1">
    <property type="nucleotide sequence ID" value="NZ_JAGSXH010000033.1"/>
</dbReference>
<feature type="compositionally biased region" description="Low complexity" evidence="1">
    <location>
        <begin position="98"/>
        <end position="119"/>
    </location>
</feature>
<reference evidence="2" key="1">
    <citation type="submission" date="2021-04" db="EMBL/GenBank/DDBJ databases">
        <title>Genome based classification of Actinospica acidithermotolerans sp. nov., an actinobacterium isolated from an Indonesian hot spring.</title>
        <authorList>
            <person name="Kusuma A.B."/>
            <person name="Putra K.E."/>
            <person name="Nafisah S."/>
            <person name="Loh J."/>
            <person name="Nouioui I."/>
            <person name="Goodfellow M."/>
        </authorList>
    </citation>
    <scope>NUCLEOTIDE SEQUENCE</scope>
    <source>
        <strain evidence="2">DSM 45618</strain>
    </source>
</reference>
<evidence type="ECO:0008006" key="4">
    <source>
        <dbReference type="Google" id="ProtNLM"/>
    </source>
</evidence>
<gene>
    <name evidence="2" type="ORF">KGA66_11810</name>
</gene>
<evidence type="ECO:0000313" key="2">
    <source>
        <dbReference type="EMBL" id="MBS2963738.1"/>
    </source>
</evidence>
<dbReference type="AlphaFoldDB" id="A0A8J7WM05"/>
<dbReference type="Proteomes" id="UP000677913">
    <property type="component" value="Unassembled WGS sequence"/>
</dbReference>
<comment type="caution">
    <text evidence="2">The sequence shown here is derived from an EMBL/GenBank/DDBJ whole genome shotgun (WGS) entry which is preliminary data.</text>
</comment>
<protein>
    <recommendedName>
        <fullName evidence="4">Secreted protein</fullName>
    </recommendedName>
</protein>
<sequence length="435" mass="45661">MTTSSVADRLAELRGPVPSRHHDARTLAALTANPGCTRRAVLDAAGVDKRALAERIGFGPRFGQSPFAISRGNAFERLVKSDGGAALLALLRDELGLRPAQDDQGPDQPVDGAGPADPGLIDLSRGDREERYRRTRDLVVAAARDPQAAPLLADHPLLRLEVGGRAAYVEPDLVALRARGRDGSQRWRWYLAEIKSFAVIDGHADPMKVAEAATQAAVYVLAFQRLLAGLGLPDDLVATDVVLICPKDFGNAPCATLIDVRRQLAAVRRQLERLPRIGALLDGLEPDLSFDLSADAAGRPSRSAAQLGEAVAAVRARYAPECISRCDMAFYCRDEARVTGSTDLLGRAVRDALGGLGTMRDVLALSERAACASPGGYDSADSGCDGGDVGDVGDGDLAEAARLLNAARRARREALAQAGVSAAGNGGTGKHGASA</sequence>
<name>A0A8J7WM05_9ACTN</name>
<proteinExistence type="predicted"/>
<feature type="region of interest" description="Disordered" evidence="1">
    <location>
        <begin position="98"/>
        <end position="126"/>
    </location>
</feature>
<evidence type="ECO:0000313" key="3">
    <source>
        <dbReference type="Proteomes" id="UP000677913"/>
    </source>
</evidence>
<accession>A0A8J7WM05</accession>
<keyword evidence="3" id="KW-1185">Reference proteome</keyword>
<evidence type="ECO:0000256" key="1">
    <source>
        <dbReference type="SAM" id="MobiDB-lite"/>
    </source>
</evidence>
<dbReference type="EMBL" id="JAGSXH010000033">
    <property type="protein sequence ID" value="MBS2963738.1"/>
    <property type="molecule type" value="Genomic_DNA"/>
</dbReference>